<reference evidence="1 2" key="1">
    <citation type="journal article" date="2016" name="Nat. Commun.">
        <title>Thousands of microbial genomes shed light on interconnected biogeochemical processes in an aquifer system.</title>
        <authorList>
            <person name="Anantharaman K."/>
            <person name="Brown C.T."/>
            <person name="Hug L.A."/>
            <person name="Sharon I."/>
            <person name="Castelle C.J."/>
            <person name="Probst A.J."/>
            <person name="Thomas B.C."/>
            <person name="Singh A."/>
            <person name="Wilkins M.J."/>
            <person name="Karaoz U."/>
            <person name="Brodie E.L."/>
            <person name="Williams K.H."/>
            <person name="Hubbard S.S."/>
            <person name="Banfield J.F."/>
        </authorList>
    </citation>
    <scope>NUCLEOTIDE SEQUENCE [LARGE SCALE GENOMIC DNA]</scope>
</reference>
<proteinExistence type="predicted"/>
<dbReference type="AlphaFoldDB" id="A0A1F8H7M7"/>
<organism evidence="1 2">
    <name type="scientific">Candidatus Yanofskybacteria bacterium RIFCSPLOWO2_02_FULL_47_9b</name>
    <dbReference type="NCBI Taxonomy" id="1802708"/>
    <lineage>
        <taxon>Bacteria</taxon>
        <taxon>Candidatus Yanofskyibacteriota</taxon>
    </lineage>
</organism>
<sequence length="88" mass="9891">MPEIFCKGDSVKIQPDLWRGNDRVVGKRLIVTSVVPNESRHPRHPQRVGLREQDGTVLMFLTSVPMSVEGDLLRKVSPDEPDDLTIEG</sequence>
<protein>
    <submittedName>
        <fullName evidence="1">Uncharacterized protein</fullName>
    </submittedName>
</protein>
<evidence type="ECO:0000313" key="1">
    <source>
        <dbReference type="EMBL" id="OGN33612.1"/>
    </source>
</evidence>
<dbReference type="Proteomes" id="UP000178155">
    <property type="component" value="Unassembled WGS sequence"/>
</dbReference>
<comment type="caution">
    <text evidence="1">The sequence shown here is derived from an EMBL/GenBank/DDBJ whole genome shotgun (WGS) entry which is preliminary data.</text>
</comment>
<evidence type="ECO:0000313" key="2">
    <source>
        <dbReference type="Proteomes" id="UP000178155"/>
    </source>
</evidence>
<name>A0A1F8H7M7_9BACT</name>
<accession>A0A1F8H7M7</accession>
<dbReference type="EMBL" id="MGKW01000028">
    <property type="protein sequence ID" value="OGN33612.1"/>
    <property type="molecule type" value="Genomic_DNA"/>
</dbReference>
<gene>
    <name evidence="1" type="ORF">A3I39_01260</name>
</gene>